<feature type="domain" description="Methyltransferase type 11" evidence="4">
    <location>
        <begin position="106"/>
        <end position="203"/>
    </location>
</feature>
<comment type="caution">
    <text evidence="5">The sequence shown here is derived from an EMBL/GenBank/DDBJ whole genome shotgun (WGS) entry which is preliminary data.</text>
</comment>
<evidence type="ECO:0000256" key="1">
    <source>
        <dbReference type="ARBA" id="ARBA00022603"/>
    </source>
</evidence>
<sequence length="289" mass="32491">MFSAKDASGRRARVKLGARRLRNSAVAKGRLLNCRARFPCYWIEGGEENEQIPGPRPVSATLHVEETAFGKWFLKTETWRVHVLERAMADLVRLIPERQASYGVVVDVGCGSGYSLPKLAQRFAPRELVGVDIDPQMLALAGAEARAAGVGVRLAEASSSRMPLPDGYADLLFCHQTFHHLVEQEEALAEFLRVLKPGGLLLFAESTRRYIHSWIIRALFRHPMEVQRTAPEYLQMLRSAGFVVPEASISYPYLWWSRGDLGILERWFGVQPPKEREETLLNLVAVKPA</sequence>
<dbReference type="Gene3D" id="3.40.50.150">
    <property type="entry name" value="Vaccinia Virus protein VP39"/>
    <property type="match status" value="1"/>
</dbReference>
<protein>
    <submittedName>
        <fullName evidence="5">Class I SAM-dependent methyltransferase</fullName>
    </submittedName>
</protein>
<evidence type="ECO:0000313" key="6">
    <source>
        <dbReference type="Proteomes" id="UP000541185"/>
    </source>
</evidence>
<evidence type="ECO:0000256" key="2">
    <source>
        <dbReference type="ARBA" id="ARBA00022679"/>
    </source>
</evidence>
<dbReference type="SUPFAM" id="SSF53335">
    <property type="entry name" value="S-adenosyl-L-methionine-dependent methyltransferases"/>
    <property type="match status" value="1"/>
</dbReference>
<accession>A0A848GZ50</accession>
<keyword evidence="1 5" id="KW-0489">Methyltransferase</keyword>
<evidence type="ECO:0000313" key="5">
    <source>
        <dbReference type="EMBL" id="NML42592.1"/>
    </source>
</evidence>
<keyword evidence="3" id="KW-0949">S-adenosyl-L-methionine</keyword>
<evidence type="ECO:0000256" key="3">
    <source>
        <dbReference type="ARBA" id="ARBA00022691"/>
    </source>
</evidence>
<dbReference type="GO" id="GO:0008757">
    <property type="term" value="F:S-adenosylmethionine-dependent methyltransferase activity"/>
    <property type="evidence" value="ECO:0007669"/>
    <property type="project" value="InterPro"/>
</dbReference>
<dbReference type="InterPro" id="IPR023576">
    <property type="entry name" value="UbiE/COQ5_MeTrFase_CS"/>
</dbReference>
<keyword evidence="6" id="KW-1185">Reference proteome</keyword>
<evidence type="ECO:0000259" key="4">
    <source>
        <dbReference type="Pfam" id="PF08241"/>
    </source>
</evidence>
<dbReference type="Proteomes" id="UP000541185">
    <property type="component" value="Unassembled WGS sequence"/>
</dbReference>
<dbReference type="EMBL" id="JABBFX010000001">
    <property type="protein sequence ID" value="NML42592.1"/>
    <property type="molecule type" value="Genomic_DNA"/>
</dbReference>
<keyword evidence="2 5" id="KW-0808">Transferase</keyword>
<dbReference type="PROSITE" id="PS01184">
    <property type="entry name" value="UBIE_2"/>
    <property type="match status" value="1"/>
</dbReference>
<dbReference type="PANTHER" id="PTHR42912">
    <property type="entry name" value="METHYLTRANSFERASE"/>
    <property type="match status" value="1"/>
</dbReference>
<dbReference type="PANTHER" id="PTHR42912:SF93">
    <property type="entry name" value="N6-ADENOSINE-METHYLTRANSFERASE TMT1A"/>
    <property type="match status" value="1"/>
</dbReference>
<name>A0A848GZ50_9BURK</name>
<gene>
    <name evidence="5" type="ORF">HHL11_02445</name>
</gene>
<dbReference type="InterPro" id="IPR029063">
    <property type="entry name" value="SAM-dependent_MTases_sf"/>
</dbReference>
<reference evidence="5 6" key="1">
    <citation type="submission" date="2020-04" db="EMBL/GenBank/DDBJ databases">
        <title>Ramlibacter sp. G-1-2-2 isolated from soil.</title>
        <authorList>
            <person name="Dahal R.H."/>
        </authorList>
    </citation>
    <scope>NUCLEOTIDE SEQUENCE [LARGE SCALE GENOMIC DNA]</scope>
    <source>
        <strain evidence="5 6">G-1-2-2</strain>
    </source>
</reference>
<organism evidence="5 6">
    <name type="scientific">Ramlibacter agri</name>
    <dbReference type="NCBI Taxonomy" id="2728837"/>
    <lineage>
        <taxon>Bacteria</taxon>
        <taxon>Pseudomonadati</taxon>
        <taxon>Pseudomonadota</taxon>
        <taxon>Betaproteobacteria</taxon>
        <taxon>Burkholderiales</taxon>
        <taxon>Comamonadaceae</taxon>
        <taxon>Ramlibacter</taxon>
    </lineage>
</organism>
<dbReference type="InterPro" id="IPR050508">
    <property type="entry name" value="Methyltransf_Superfamily"/>
</dbReference>
<dbReference type="CDD" id="cd02440">
    <property type="entry name" value="AdoMet_MTases"/>
    <property type="match status" value="1"/>
</dbReference>
<dbReference type="Pfam" id="PF08241">
    <property type="entry name" value="Methyltransf_11"/>
    <property type="match status" value="1"/>
</dbReference>
<proteinExistence type="predicted"/>
<dbReference type="GO" id="GO:0032259">
    <property type="term" value="P:methylation"/>
    <property type="evidence" value="ECO:0007669"/>
    <property type="project" value="UniProtKB-KW"/>
</dbReference>
<dbReference type="AlphaFoldDB" id="A0A848GZ50"/>
<dbReference type="InterPro" id="IPR013216">
    <property type="entry name" value="Methyltransf_11"/>
</dbReference>